<reference evidence="1 2" key="1">
    <citation type="submission" date="2023-09" db="EMBL/GenBank/DDBJ databases">
        <title>Description of three actinobacteria isolated from air of manufacturing shop in a pharmaceutical factory.</title>
        <authorList>
            <person name="Zhang D.-F."/>
        </authorList>
    </citation>
    <scope>NUCLEOTIDE SEQUENCE [LARGE SCALE GENOMIC DNA]</scope>
    <source>
        <strain evidence="1 2">LY-0111</strain>
    </source>
</reference>
<sequence>MSLCGGLIRRAVHLSLPRVIAAAARRYPELGPPQRAQKCYDLVTGVIAWTAPMPRTARVALGAGGIIGLLNPGQRHAQEPEDILAVVTTALAEEVIWRDHPILGMLTVPGFAGLHDAPGGPVYRYHLISGLLCALGRLDGLESAVIVHSVHNLVVSHLMPSGRRSQRSGEDSLPVSQAW</sequence>
<gene>
    <name evidence="1" type="ORF">RIL96_07415</name>
</gene>
<keyword evidence="2" id="KW-1185">Reference proteome</keyword>
<evidence type="ECO:0000313" key="1">
    <source>
        <dbReference type="EMBL" id="MDR8019394.1"/>
    </source>
</evidence>
<dbReference type="EMBL" id="JAVKGR010000007">
    <property type="protein sequence ID" value="MDR8019394.1"/>
    <property type="molecule type" value="Genomic_DNA"/>
</dbReference>
<dbReference type="Proteomes" id="UP001251870">
    <property type="component" value="Unassembled WGS sequence"/>
</dbReference>
<accession>A0ABU2DSD9</accession>
<name>A0ABU2DSD9_9MICC</name>
<dbReference type="RefSeq" id="WP_310548383.1">
    <property type="nucleotide sequence ID" value="NZ_JAVKGR010000007.1"/>
</dbReference>
<comment type="caution">
    <text evidence="1">The sequence shown here is derived from an EMBL/GenBank/DDBJ whole genome shotgun (WGS) entry which is preliminary data.</text>
</comment>
<evidence type="ECO:0000313" key="2">
    <source>
        <dbReference type="Proteomes" id="UP001251870"/>
    </source>
</evidence>
<organism evidence="1 2">
    <name type="scientific">Nesterenkonia aerolata</name>
    <dbReference type="NCBI Taxonomy" id="3074079"/>
    <lineage>
        <taxon>Bacteria</taxon>
        <taxon>Bacillati</taxon>
        <taxon>Actinomycetota</taxon>
        <taxon>Actinomycetes</taxon>
        <taxon>Micrococcales</taxon>
        <taxon>Micrococcaceae</taxon>
        <taxon>Nesterenkonia</taxon>
    </lineage>
</organism>
<protein>
    <submittedName>
        <fullName evidence="1">Uncharacterized protein</fullName>
    </submittedName>
</protein>
<proteinExistence type="predicted"/>